<keyword evidence="1" id="KW-0175">Coiled coil</keyword>
<evidence type="ECO:0000313" key="3">
    <source>
        <dbReference type="EMBL" id="KAH7176267.1"/>
    </source>
</evidence>
<dbReference type="AlphaFoldDB" id="A0A9P9FUM6"/>
<proteinExistence type="predicted"/>
<dbReference type="EMBL" id="JAGMUV010000001">
    <property type="protein sequence ID" value="KAH7176267.1"/>
    <property type="molecule type" value="Genomic_DNA"/>
</dbReference>
<feature type="compositionally biased region" description="Low complexity" evidence="2">
    <location>
        <begin position="171"/>
        <end position="190"/>
    </location>
</feature>
<feature type="compositionally biased region" description="Polar residues" evidence="2">
    <location>
        <begin position="135"/>
        <end position="145"/>
    </location>
</feature>
<sequence length="307" mass="32999">MPQNQTEGVSLSLTTTSHTLRLTENKRRYRARRKEYVADLERRLEEARERGVQATKEVQLAAQQVVQENARLRELLGLAGFSHEDVDAWVKQGGSGGGGNHESCARWRTCEQKARDYASNRIEVEAASGSSGSGRKTTWKPSATQMPDIPELIHATETSLSIGDKGCGTLSRSSQDQPSPTPPTSIDSPSQFGEACRSTASPSGDRLPTARSNPPCKLLSRLAENPGADLTQNPVLPAADELAPTAGGDMEGIECAKAYEMLIRFATSEEKIDDVAEALENGCTSNGQGGCAVKKNVIWQVLDGMVG</sequence>
<evidence type="ECO:0000256" key="2">
    <source>
        <dbReference type="SAM" id="MobiDB-lite"/>
    </source>
</evidence>
<evidence type="ECO:0000256" key="1">
    <source>
        <dbReference type="SAM" id="Coils"/>
    </source>
</evidence>
<comment type="caution">
    <text evidence="3">The sequence shown here is derived from an EMBL/GenBank/DDBJ whole genome shotgun (WGS) entry which is preliminary data.</text>
</comment>
<protein>
    <recommendedName>
        <fullName evidence="5">BZIP domain-containing protein</fullName>
    </recommendedName>
</protein>
<feature type="coiled-coil region" evidence="1">
    <location>
        <begin position="30"/>
        <end position="64"/>
    </location>
</feature>
<dbReference type="OrthoDB" id="4505928at2759"/>
<dbReference type="PANTHER" id="PTHR42070">
    <property type="entry name" value="FILAMENT ASSOCIATED PROTEIN, PUTATIVE (AFU_ORTHOLOGUE AFUA_8G06630)-RELATED"/>
    <property type="match status" value="1"/>
</dbReference>
<evidence type="ECO:0008006" key="5">
    <source>
        <dbReference type="Google" id="ProtNLM"/>
    </source>
</evidence>
<dbReference type="Proteomes" id="UP000738349">
    <property type="component" value="Unassembled WGS sequence"/>
</dbReference>
<evidence type="ECO:0000313" key="4">
    <source>
        <dbReference type="Proteomes" id="UP000738349"/>
    </source>
</evidence>
<gene>
    <name evidence="3" type="ORF">EDB81DRAFT_34119</name>
</gene>
<accession>A0A9P9FUM6</accession>
<organism evidence="3 4">
    <name type="scientific">Dactylonectria macrodidyma</name>
    <dbReference type="NCBI Taxonomy" id="307937"/>
    <lineage>
        <taxon>Eukaryota</taxon>
        <taxon>Fungi</taxon>
        <taxon>Dikarya</taxon>
        <taxon>Ascomycota</taxon>
        <taxon>Pezizomycotina</taxon>
        <taxon>Sordariomycetes</taxon>
        <taxon>Hypocreomycetidae</taxon>
        <taxon>Hypocreales</taxon>
        <taxon>Nectriaceae</taxon>
        <taxon>Dactylonectria</taxon>
    </lineage>
</organism>
<feature type="region of interest" description="Disordered" evidence="2">
    <location>
        <begin position="163"/>
        <end position="215"/>
    </location>
</feature>
<name>A0A9P9FUM6_9HYPO</name>
<dbReference type="PANTHER" id="PTHR42070:SF1">
    <property type="entry name" value="FILAMENT ASSOCIATED PROTEIN, PUTATIVE (AFU_ORTHOLOGUE AFUA_8G06630)-RELATED"/>
    <property type="match status" value="1"/>
</dbReference>
<keyword evidence="4" id="KW-1185">Reference proteome</keyword>
<reference evidence="3" key="1">
    <citation type="journal article" date="2021" name="Nat. Commun.">
        <title>Genetic determinants of endophytism in the Arabidopsis root mycobiome.</title>
        <authorList>
            <person name="Mesny F."/>
            <person name="Miyauchi S."/>
            <person name="Thiergart T."/>
            <person name="Pickel B."/>
            <person name="Atanasova L."/>
            <person name="Karlsson M."/>
            <person name="Huettel B."/>
            <person name="Barry K.W."/>
            <person name="Haridas S."/>
            <person name="Chen C."/>
            <person name="Bauer D."/>
            <person name="Andreopoulos W."/>
            <person name="Pangilinan J."/>
            <person name="LaButti K."/>
            <person name="Riley R."/>
            <person name="Lipzen A."/>
            <person name="Clum A."/>
            <person name="Drula E."/>
            <person name="Henrissat B."/>
            <person name="Kohler A."/>
            <person name="Grigoriev I.V."/>
            <person name="Martin F.M."/>
            <person name="Hacquard S."/>
        </authorList>
    </citation>
    <scope>NUCLEOTIDE SEQUENCE</scope>
    <source>
        <strain evidence="3">MPI-CAGE-AT-0147</strain>
    </source>
</reference>
<feature type="region of interest" description="Disordered" evidence="2">
    <location>
        <begin position="124"/>
        <end position="149"/>
    </location>
</feature>